<organism evidence="1 2">
    <name type="scientific">Porites evermanni</name>
    <dbReference type="NCBI Taxonomy" id="104178"/>
    <lineage>
        <taxon>Eukaryota</taxon>
        <taxon>Metazoa</taxon>
        <taxon>Cnidaria</taxon>
        <taxon>Anthozoa</taxon>
        <taxon>Hexacorallia</taxon>
        <taxon>Scleractinia</taxon>
        <taxon>Fungiina</taxon>
        <taxon>Poritidae</taxon>
        <taxon>Porites</taxon>
    </lineage>
</organism>
<sequence>MKKDGHEGLEVQSCGFLTSKTHRLGWLRKGICNKNGIINKSHQYYYQIQQQEFVTDRTWCDFVVRGSNNELFQQRVPFNT</sequence>
<comment type="caution">
    <text evidence="1">The sequence shown here is derived from an EMBL/GenBank/DDBJ whole genome shotgun (WGS) entry which is preliminary data.</text>
</comment>
<dbReference type="Gene3D" id="3.90.320.10">
    <property type="match status" value="1"/>
</dbReference>
<dbReference type="Proteomes" id="UP001159427">
    <property type="component" value="Unassembled WGS sequence"/>
</dbReference>
<evidence type="ECO:0000313" key="2">
    <source>
        <dbReference type="Proteomes" id="UP001159427"/>
    </source>
</evidence>
<name>A0ABN8MLM8_9CNID</name>
<evidence type="ECO:0000313" key="1">
    <source>
        <dbReference type="EMBL" id="CAH3029506.1"/>
    </source>
</evidence>
<dbReference type="InterPro" id="IPR011604">
    <property type="entry name" value="PDDEXK-like_dom_sf"/>
</dbReference>
<keyword evidence="2" id="KW-1185">Reference proteome</keyword>
<feature type="non-terminal residue" evidence="1">
    <location>
        <position position="80"/>
    </location>
</feature>
<gene>
    <name evidence="1" type="ORF">PEVE_00036272</name>
</gene>
<proteinExistence type="predicted"/>
<dbReference type="EMBL" id="CALNXI010000576">
    <property type="protein sequence ID" value="CAH3029506.1"/>
    <property type="molecule type" value="Genomic_DNA"/>
</dbReference>
<reference evidence="1 2" key="1">
    <citation type="submission" date="2022-05" db="EMBL/GenBank/DDBJ databases">
        <authorList>
            <consortium name="Genoscope - CEA"/>
            <person name="William W."/>
        </authorList>
    </citation>
    <scope>NUCLEOTIDE SEQUENCE [LARGE SCALE GENOMIC DNA]</scope>
</reference>
<accession>A0ABN8MLM8</accession>
<protein>
    <submittedName>
        <fullName evidence="1">Uncharacterized protein</fullName>
    </submittedName>
</protein>